<dbReference type="EMBL" id="JBJHZX010000005">
    <property type="protein sequence ID" value="MFL0194950.1"/>
    <property type="molecule type" value="Genomic_DNA"/>
</dbReference>
<proteinExistence type="predicted"/>
<reference evidence="2 3" key="1">
    <citation type="submission" date="2024-11" db="EMBL/GenBank/DDBJ databases">
        <authorList>
            <person name="Heng Y.C."/>
            <person name="Lim A.C.H."/>
            <person name="Lee J.K.Y."/>
            <person name="Kittelmann S."/>
        </authorList>
    </citation>
    <scope>NUCLEOTIDE SEQUENCE [LARGE SCALE GENOMIC DNA]</scope>
    <source>
        <strain evidence="2 3">WILCCON 0269</strain>
    </source>
</reference>
<protein>
    <submittedName>
        <fullName evidence="2">SoxR reducing system RseC family protein</fullName>
    </submittedName>
</protein>
<keyword evidence="3" id="KW-1185">Reference proteome</keyword>
<keyword evidence="1" id="KW-0812">Transmembrane</keyword>
<keyword evidence="1" id="KW-0472">Membrane</keyword>
<dbReference type="Pfam" id="PF04246">
    <property type="entry name" value="RseC_MucC"/>
    <property type="match status" value="1"/>
</dbReference>
<dbReference type="RefSeq" id="WP_406791067.1">
    <property type="nucleotide sequence ID" value="NZ_JBJHZX010000005.1"/>
</dbReference>
<evidence type="ECO:0000256" key="1">
    <source>
        <dbReference type="SAM" id="Phobius"/>
    </source>
</evidence>
<organism evidence="2 3">
    <name type="scientific">Candidatus Clostridium eludens</name>
    <dbReference type="NCBI Taxonomy" id="3381663"/>
    <lineage>
        <taxon>Bacteria</taxon>
        <taxon>Bacillati</taxon>
        <taxon>Bacillota</taxon>
        <taxon>Clostridia</taxon>
        <taxon>Eubacteriales</taxon>
        <taxon>Clostridiaceae</taxon>
        <taxon>Clostridium</taxon>
    </lineage>
</organism>
<evidence type="ECO:0000313" key="3">
    <source>
        <dbReference type="Proteomes" id="UP001623660"/>
    </source>
</evidence>
<feature type="transmembrane region" description="Helical" evidence="1">
    <location>
        <begin position="21"/>
        <end position="42"/>
    </location>
</feature>
<gene>
    <name evidence="2" type="ORF">ACJDU8_05080</name>
</gene>
<evidence type="ECO:0000313" key="2">
    <source>
        <dbReference type="EMBL" id="MFL0194950.1"/>
    </source>
</evidence>
<dbReference type="Proteomes" id="UP001623660">
    <property type="component" value="Unassembled WGS sequence"/>
</dbReference>
<keyword evidence="1" id="KW-1133">Transmembrane helix</keyword>
<feature type="transmembrane region" description="Helical" evidence="1">
    <location>
        <begin position="54"/>
        <end position="71"/>
    </location>
</feature>
<sequence length="89" mass="10112">MGKNHEIRNKRKSTNMVMAAFMLFILPIVFVFIGIFSGGYIGKVAEGSVRVYQVMGGIIAFILALILIKLFDKATIVDENQEKFHWEDM</sequence>
<name>A0ABW8SG43_9CLOT</name>
<accession>A0ABW8SG43</accession>
<comment type="caution">
    <text evidence="2">The sequence shown here is derived from an EMBL/GenBank/DDBJ whole genome shotgun (WGS) entry which is preliminary data.</text>
</comment>